<feature type="transmembrane region" description="Helical" evidence="1">
    <location>
        <begin position="183"/>
        <end position="204"/>
    </location>
</feature>
<feature type="transmembrane region" description="Helical" evidence="1">
    <location>
        <begin position="65"/>
        <end position="82"/>
    </location>
</feature>
<feature type="transmembrane region" description="Helical" evidence="1">
    <location>
        <begin position="216"/>
        <end position="237"/>
    </location>
</feature>
<feature type="transmembrane region" description="Helical" evidence="1">
    <location>
        <begin position="268"/>
        <end position="290"/>
    </location>
</feature>
<evidence type="ECO:0000313" key="2">
    <source>
        <dbReference type="EMBL" id="HHO74258.1"/>
    </source>
</evidence>
<feature type="transmembrane region" description="Helical" evidence="1">
    <location>
        <begin position="37"/>
        <end position="58"/>
    </location>
</feature>
<keyword evidence="1" id="KW-0472">Membrane</keyword>
<feature type="transmembrane region" description="Helical" evidence="1">
    <location>
        <begin position="143"/>
        <end position="162"/>
    </location>
</feature>
<evidence type="ECO:0000256" key="1">
    <source>
        <dbReference type="SAM" id="Phobius"/>
    </source>
</evidence>
<dbReference type="AlphaFoldDB" id="A0A7C5X4E9"/>
<feature type="transmembrane region" description="Helical" evidence="1">
    <location>
        <begin position="244"/>
        <end position="262"/>
    </location>
</feature>
<feature type="transmembrane region" description="Helical" evidence="1">
    <location>
        <begin position="7"/>
        <end position="25"/>
    </location>
</feature>
<dbReference type="EMBL" id="DSAC01000076">
    <property type="protein sequence ID" value="HHO74258.1"/>
    <property type="molecule type" value="Genomic_DNA"/>
</dbReference>
<evidence type="ECO:0008006" key="3">
    <source>
        <dbReference type="Google" id="ProtNLM"/>
    </source>
</evidence>
<gene>
    <name evidence="2" type="ORF">ENN04_06445</name>
</gene>
<feature type="transmembrane region" description="Helical" evidence="1">
    <location>
        <begin position="302"/>
        <end position="322"/>
    </location>
</feature>
<sequence>MLLLLYILFEFVDTIFSSFLIYVYFPSKSYGTFNASTYGYAITIANALGFLLLLIGLYAFKVLSYSFYVILLSFICLLIGSFSNSSFVLVLLFLFVVFHTAFFFWYEVLATKFEKFEIAVGLSYASGFLALGLLMLFESPNLPILAILYSLTLISMLSLRGIPFSIKGLSFSQIKEPKFLAEVFTVWVMGEYAEVLSSMAYYIIRDSSTLTEAYIHKLFGIALITAFFCAILSPLLIEKLGIKNFGTLTILIMISIPVFLGFTSFFTLLAVMVGMSIAFYWVFFRTYLYYRYPKEEYIHRFMFFYFASHLGGVFLYSTLLGLFHSHQLSLLVFSALLIPALVLNLLFM</sequence>
<dbReference type="SUPFAM" id="SSF103473">
    <property type="entry name" value="MFS general substrate transporter"/>
    <property type="match status" value="1"/>
</dbReference>
<feature type="transmembrane region" description="Helical" evidence="1">
    <location>
        <begin position="88"/>
        <end position="106"/>
    </location>
</feature>
<keyword evidence="1" id="KW-0812">Transmembrane</keyword>
<dbReference type="Gene3D" id="1.20.1250.20">
    <property type="entry name" value="MFS general substrate transporter like domains"/>
    <property type="match status" value="1"/>
</dbReference>
<dbReference type="InterPro" id="IPR036259">
    <property type="entry name" value="MFS_trans_sf"/>
</dbReference>
<proteinExistence type="predicted"/>
<accession>A0A7C5X4E9</accession>
<name>A0A7C5X4E9_9AQUI</name>
<protein>
    <recommendedName>
        <fullName evidence="3">MFS transporter</fullName>
    </recommendedName>
</protein>
<organism evidence="2">
    <name type="scientific">Thermocrinis ruber</name>
    <dbReference type="NCBI Taxonomy" id="75906"/>
    <lineage>
        <taxon>Bacteria</taxon>
        <taxon>Pseudomonadati</taxon>
        <taxon>Aquificota</taxon>
        <taxon>Aquificia</taxon>
        <taxon>Aquificales</taxon>
        <taxon>Aquificaceae</taxon>
        <taxon>Thermocrinis</taxon>
    </lineage>
</organism>
<comment type="caution">
    <text evidence="2">The sequence shown here is derived from an EMBL/GenBank/DDBJ whole genome shotgun (WGS) entry which is preliminary data.</text>
</comment>
<feature type="transmembrane region" description="Helical" evidence="1">
    <location>
        <begin position="328"/>
        <end position="347"/>
    </location>
</feature>
<reference evidence="2" key="1">
    <citation type="journal article" date="2020" name="mSystems">
        <title>Genome- and Community-Level Interaction Insights into Carbon Utilization and Element Cycling Functions of Hydrothermarchaeota in Hydrothermal Sediment.</title>
        <authorList>
            <person name="Zhou Z."/>
            <person name="Liu Y."/>
            <person name="Xu W."/>
            <person name="Pan J."/>
            <person name="Luo Z.H."/>
            <person name="Li M."/>
        </authorList>
    </citation>
    <scope>NUCLEOTIDE SEQUENCE [LARGE SCALE GENOMIC DNA]</scope>
    <source>
        <strain evidence="2">SpSt-114</strain>
    </source>
</reference>
<feature type="transmembrane region" description="Helical" evidence="1">
    <location>
        <begin position="118"/>
        <end position="137"/>
    </location>
</feature>
<keyword evidence="1" id="KW-1133">Transmembrane helix</keyword>